<comment type="caution">
    <text evidence="1">The sequence shown here is derived from an EMBL/GenBank/DDBJ whole genome shotgun (WGS) entry which is preliminary data.</text>
</comment>
<name>A0ACB8YSF9_9ASTR</name>
<reference evidence="2" key="1">
    <citation type="journal article" date="2022" name="Mol. Ecol. Resour.">
        <title>The genomes of chicory, endive, great burdock and yacon provide insights into Asteraceae palaeo-polyploidization history and plant inulin production.</title>
        <authorList>
            <person name="Fan W."/>
            <person name="Wang S."/>
            <person name="Wang H."/>
            <person name="Wang A."/>
            <person name="Jiang F."/>
            <person name="Liu H."/>
            <person name="Zhao H."/>
            <person name="Xu D."/>
            <person name="Zhang Y."/>
        </authorList>
    </citation>
    <scope>NUCLEOTIDE SEQUENCE [LARGE SCALE GENOMIC DNA]</scope>
    <source>
        <strain evidence="2">cv. Yunnan</strain>
    </source>
</reference>
<protein>
    <submittedName>
        <fullName evidence="1">Uncharacterized protein</fullName>
    </submittedName>
</protein>
<evidence type="ECO:0000313" key="2">
    <source>
        <dbReference type="Proteomes" id="UP001056120"/>
    </source>
</evidence>
<accession>A0ACB8YSF9</accession>
<dbReference type="Proteomes" id="UP001056120">
    <property type="component" value="Linkage Group LG27"/>
</dbReference>
<dbReference type="EMBL" id="CM042044">
    <property type="protein sequence ID" value="KAI3688348.1"/>
    <property type="molecule type" value="Genomic_DNA"/>
</dbReference>
<keyword evidence="2" id="KW-1185">Reference proteome</keyword>
<organism evidence="1 2">
    <name type="scientific">Smallanthus sonchifolius</name>
    <dbReference type="NCBI Taxonomy" id="185202"/>
    <lineage>
        <taxon>Eukaryota</taxon>
        <taxon>Viridiplantae</taxon>
        <taxon>Streptophyta</taxon>
        <taxon>Embryophyta</taxon>
        <taxon>Tracheophyta</taxon>
        <taxon>Spermatophyta</taxon>
        <taxon>Magnoliopsida</taxon>
        <taxon>eudicotyledons</taxon>
        <taxon>Gunneridae</taxon>
        <taxon>Pentapetalae</taxon>
        <taxon>asterids</taxon>
        <taxon>campanulids</taxon>
        <taxon>Asterales</taxon>
        <taxon>Asteraceae</taxon>
        <taxon>Asteroideae</taxon>
        <taxon>Heliantheae alliance</taxon>
        <taxon>Millerieae</taxon>
        <taxon>Smallanthus</taxon>
    </lineage>
</organism>
<proteinExistence type="predicted"/>
<reference evidence="1 2" key="2">
    <citation type="journal article" date="2022" name="Mol. Ecol. Resour.">
        <title>The genomes of chicory, endive, great burdock and yacon provide insights into Asteraceae paleo-polyploidization history and plant inulin production.</title>
        <authorList>
            <person name="Fan W."/>
            <person name="Wang S."/>
            <person name="Wang H."/>
            <person name="Wang A."/>
            <person name="Jiang F."/>
            <person name="Liu H."/>
            <person name="Zhao H."/>
            <person name="Xu D."/>
            <person name="Zhang Y."/>
        </authorList>
    </citation>
    <scope>NUCLEOTIDE SEQUENCE [LARGE SCALE GENOMIC DNA]</scope>
    <source>
        <strain evidence="2">cv. Yunnan</strain>
        <tissue evidence="1">Leaves</tissue>
    </source>
</reference>
<gene>
    <name evidence="1" type="ORF">L1987_82060</name>
</gene>
<evidence type="ECO:0000313" key="1">
    <source>
        <dbReference type="EMBL" id="KAI3688348.1"/>
    </source>
</evidence>
<sequence>MVLSFCSIQSHSKAILIPTSLLKLHHPCLDHNFDHFHSFNSSVSSNQILSIFILVVNRDCPFQFLEFLFFFFIKKIPLEFIMFRYSEKILTILMLNVLIWI</sequence>